<dbReference type="OrthoDB" id="146638at2157"/>
<dbReference type="Pfam" id="PF02355">
    <property type="entry name" value="SecD_SecF_C"/>
    <property type="match status" value="1"/>
</dbReference>
<comment type="subunit">
    <text evidence="9">Part of the protein translocation apparatus. Forms a complex with SecF.</text>
</comment>
<feature type="transmembrane region" description="Helical" evidence="9">
    <location>
        <begin position="474"/>
        <end position="492"/>
    </location>
</feature>
<dbReference type="Proteomes" id="UP000015381">
    <property type="component" value="Chromosome I"/>
</dbReference>
<dbReference type="GO" id="GO:0006605">
    <property type="term" value="P:protein targeting"/>
    <property type="evidence" value="ECO:0007669"/>
    <property type="project" value="UniProtKB-UniRule"/>
</dbReference>
<keyword evidence="4 9" id="KW-0812">Transmembrane</keyword>
<evidence type="ECO:0000256" key="8">
    <source>
        <dbReference type="ARBA" id="ARBA00023136"/>
    </source>
</evidence>
<protein>
    <recommendedName>
        <fullName evidence="9">Protein-export membrane protein SecD</fullName>
    </recommendedName>
</protein>
<feature type="domain" description="Protein export membrane protein SecD/SecF C-terminal" evidence="10">
    <location>
        <begin position="332"/>
        <end position="490"/>
    </location>
</feature>
<reference evidence="12 13" key="1">
    <citation type="journal article" date="2011" name="J. Bacteriol.">
        <title>Genome sequence of Halorhabdus tiamatea, the first archaeon isolated from a deep-sea anoxic brine lake.</title>
        <authorList>
            <person name="Antunes A."/>
            <person name="Alam I."/>
            <person name="Bajic V.B."/>
            <person name="Stingl U."/>
        </authorList>
    </citation>
    <scope>NUCLEOTIDE SEQUENCE [LARGE SCALE GENOMIC DNA]</scope>
    <source>
        <strain evidence="12 13">SARL4B</strain>
    </source>
</reference>
<dbReference type="PATRIC" id="fig|1033806.12.peg.2420"/>
<evidence type="ECO:0000256" key="4">
    <source>
        <dbReference type="ARBA" id="ARBA00022692"/>
    </source>
</evidence>
<dbReference type="InterPro" id="IPR024912">
    <property type="entry name" value="SecD_arc"/>
</dbReference>
<evidence type="ECO:0000256" key="7">
    <source>
        <dbReference type="ARBA" id="ARBA00023010"/>
    </source>
</evidence>
<evidence type="ECO:0000313" key="11">
    <source>
        <dbReference type="EMBL" id="CCQ34540.1"/>
    </source>
</evidence>
<evidence type="ECO:0000313" key="13">
    <source>
        <dbReference type="Proteomes" id="UP000003861"/>
    </source>
</evidence>
<dbReference type="KEGG" id="hti:HTIA_2432"/>
<evidence type="ECO:0000256" key="1">
    <source>
        <dbReference type="ARBA" id="ARBA00004651"/>
    </source>
</evidence>
<evidence type="ECO:0000256" key="6">
    <source>
        <dbReference type="ARBA" id="ARBA00022989"/>
    </source>
</evidence>
<feature type="transmembrane region" description="Helical" evidence="9">
    <location>
        <begin position="353"/>
        <end position="370"/>
    </location>
</feature>
<dbReference type="NCBIfam" id="NF006215">
    <property type="entry name" value="PRK08343.1-1"/>
    <property type="match status" value="1"/>
</dbReference>
<reference evidence="11 14" key="3">
    <citation type="journal article" date="2014" name="Environ. Microbiol.">
        <title>Halorhabdus tiamatea: proteogenomics and glycosidase activity measurements identify the first cultivated euryarchaeon from a deep-sea anoxic brine lake as potential polysaccharide degrader.</title>
        <authorList>
            <person name="Werner J."/>
            <person name="Ferrer M."/>
            <person name="Michel G."/>
            <person name="Mann A.J."/>
            <person name="Huang S."/>
            <person name="Juarez S."/>
            <person name="Ciordia S."/>
            <person name="Albar J.P."/>
            <person name="Alcaide M."/>
            <person name="La Cono V."/>
            <person name="Yakimov M.M."/>
            <person name="Antunes A."/>
            <person name="Taborda M."/>
            <person name="Da Costa M.S."/>
            <person name="Amann R.I."/>
            <person name="Gloeckner F.O."/>
            <person name="Golyshina O.V."/>
            <person name="Golyshin P.N."/>
            <person name="Teeling H."/>
        </authorList>
    </citation>
    <scope>NUCLEOTIDE SEQUENCE [LARGE SCALE GENOMIC DNA]</scope>
    <source>
        <strain evidence="14">SARL4B</strain>
        <strain evidence="11">Type strain: SARL4B</strain>
    </source>
</reference>
<comment type="subcellular location">
    <subcellularLocation>
        <location evidence="1 9">Cell membrane</location>
        <topology evidence="1 9">Multi-pass membrane protein</topology>
    </subcellularLocation>
</comment>
<reference evidence="12 13" key="2">
    <citation type="journal article" date="2013" name="PLoS ONE">
        <title>INDIGO - INtegrated Data Warehouse of MIcrobial GenOmes with Examples from the Red Sea Extremophiles.</title>
        <authorList>
            <person name="Alam I."/>
            <person name="Antunes A."/>
            <person name="Kamau A.A."/>
            <person name="Ba Alawi W."/>
            <person name="Kalkatawi M."/>
            <person name="Stingl U."/>
            <person name="Bajic V.B."/>
        </authorList>
    </citation>
    <scope>NUCLEOTIDE SEQUENCE [LARGE SCALE GENOMIC DNA]</scope>
    <source>
        <strain evidence="12 13">SARL4B</strain>
    </source>
</reference>
<keyword evidence="2 9" id="KW-0813">Transport</keyword>
<proteinExistence type="inferred from homology"/>
<feature type="transmembrane region" description="Helical" evidence="9">
    <location>
        <begin position="448"/>
        <end position="468"/>
    </location>
</feature>
<dbReference type="PANTHER" id="PTHR30081:SF1">
    <property type="entry name" value="PROTEIN TRANSLOCASE SUBUNIT SECD"/>
    <property type="match status" value="1"/>
</dbReference>
<gene>
    <name evidence="9 12" type="primary">secD</name>
    <name evidence="12" type="ORF">HLRTI_001577</name>
    <name evidence="11" type="ORF">HTIA_2432</name>
</gene>
<keyword evidence="6 9" id="KW-1133">Transmembrane helix</keyword>
<dbReference type="Proteomes" id="UP000003861">
    <property type="component" value="Unassembled WGS sequence"/>
</dbReference>
<dbReference type="eggNOG" id="arCOG03055">
    <property type="taxonomic scope" value="Archaea"/>
</dbReference>
<keyword evidence="7 9" id="KW-0811">Translocation</keyword>
<sequence length="507" mass="54571">MNVRENWQIVLLVVFVVGSGIALFAPVAGGADDGGFTNLQYGIQLDGGTSLQAPAVGITAEGVNVSAEDQTPLAQDISETLSLDPIDVRTSAGSQTVEVFTRNVTQDQLRDALVEAGYQPERVRDGVTSATREQMVRVIRDKISESALSGGSVSTIQSIEGPTFISITAPDRDQEELQALLDERGVVRVYAVHPDGNGSWVRDNVLSQEDFSRISPAQRNSDGNPVVPVTIRDSVADRFQDDMVEYGFGQARQCQASTADITNVSEIEGYCLAVTLNDNVVFAGGVQANLASSFASGDFATDPRYQMITGNMSEANELEISLRAGRLPAPLDFENARSQSLEPSMGEQFRTDSLLTGIMAVFAVSGMIYFRYRDARVALPMIVTAMSEVFILLGFVALVQYPLNLSHIAGFIAVIGTGADDLIIIADEILQREEIATDRVFQNRFRKAFWVIGAAAATTILAMSPLTVLSLGDLSGFAIITIVGVLIGVLITRPAYGNFLRRLVLDA</sequence>
<dbReference type="EMBL" id="HF571520">
    <property type="protein sequence ID" value="CCQ34540.1"/>
    <property type="molecule type" value="Genomic_DNA"/>
</dbReference>
<evidence type="ECO:0000256" key="5">
    <source>
        <dbReference type="ARBA" id="ARBA00022927"/>
    </source>
</evidence>
<evidence type="ECO:0000259" key="10">
    <source>
        <dbReference type="Pfam" id="PF02355"/>
    </source>
</evidence>
<dbReference type="SUPFAM" id="SSF82866">
    <property type="entry name" value="Multidrug efflux transporter AcrB transmembrane domain"/>
    <property type="match status" value="1"/>
</dbReference>
<keyword evidence="3 9" id="KW-1003">Cell membrane</keyword>
<keyword evidence="5 9" id="KW-0653">Protein transport</keyword>
<evidence type="ECO:0000313" key="12">
    <source>
        <dbReference type="EMBL" id="ERJ06372.1"/>
    </source>
</evidence>
<feature type="transmembrane region" description="Helical" evidence="9">
    <location>
        <begin position="405"/>
        <end position="427"/>
    </location>
</feature>
<dbReference type="PANTHER" id="PTHR30081">
    <property type="entry name" value="PROTEIN-EXPORT MEMBRANE PROTEIN SEC"/>
    <property type="match status" value="1"/>
</dbReference>
<comment type="function">
    <text evidence="9">Involved in protein export.</text>
</comment>
<dbReference type="HOGENOM" id="CLU_007894_5_0_2"/>
<dbReference type="HAMAP" id="MF_01463_A">
    <property type="entry name" value="SecD_A"/>
    <property type="match status" value="1"/>
</dbReference>
<evidence type="ECO:0000313" key="14">
    <source>
        <dbReference type="Proteomes" id="UP000015381"/>
    </source>
</evidence>
<dbReference type="EMBL" id="AFNT02000016">
    <property type="protein sequence ID" value="ERJ06372.1"/>
    <property type="molecule type" value="Genomic_DNA"/>
</dbReference>
<evidence type="ECO:0000256" key="2">
    <source>
        <dbReference type="ARBA" id="ARBA00022448"/>
    </source>
</evidence>
<dbReference type="GO" id="GO:0065002">
    <property type="term" value="P:intracellular protein transmembrane transport"/>
    <property type="evidence" value="ECO:0007669"/>
    <property type="project" value="UniProtKB-UniRule"/>
</dbReference>
<organism evidence="12 13">
    <name type="scientific">Halorhabdus tiamatea SARL4B</name>
    <dbReference type="NCBI Taxonomy" id="1033806"/>
    <lineage>
        <taxon>Archaea</taxon>
        <taxon>Methanobacteriati</taxon>
        <taxon>Methanobacteriota</taxon>
        <taxon>Stenosarchaea group</taxon>
        <taxon>Halobacteria</taxon>
        <taxon>Halobacteriales</taxon>
        <taxon>Haloarculaceae</taxon>
        <taxon>Halorhabdus</taxon>
    </lineage>
</organism>
<accession>F7PM19</accession>
<evidence type="ECO:0000256" key="9">
    <source>
        <dbReference type="HAMAP-Rule" id="MF_01463"/>
    </source>
</evidence>
<dbReference type="InterPro" id="IPR048634">
    <property type="entry name" value="SecD_SecF_C"/>
</dbReference>
<dbReference type="Gene3D" id="1.20.1640.10">
    <property type="entry name" value="Multidrug efflux transporter AcrB transmembrane domain"/>
    <property type="match status" value="1"/>
</dbReference>
<evidence type="ECO:0000256" key="3">
    <source>
        <dbReference type="ARBA" id="ARBA00022475"/>
    </source>
</evidence>
<dbReference type="GeneID" id="23799022"/>
<dbReference type="InterPro" id="IPR022813">
    <property type="entry name" value="SecD/SecF_arch_bac"/>
</dbReference>
<dbReference type="AlphaFoldDB" id="F7PM19"/>
<feature type="transmembrane region" description="Helical" evidence="9">
    <location>
        <begin position="377"/>
        <end position="399"/>
    </location>
</feature>
<dbReference type="STRING" id="1033806.HTIA_2432"/>
<keyword evidence="8 9" id="KW-0472">Membrane</keyword>
<dbReference type="Gene3D" id="3.30.1360.200">
    <property type="match status" value="1"/>
</dbReference>
<comment type="similarity">
    <text evidence="9">Belongs to the SecD/SecF family. SecD subfamily.</text>
</comment>
<dbReference type="RefSeq" id="WP_008527125.1">
    <property type="nucleotide sequence ID" value="NC_021921.1"/>
</dbReference>
<keyword evidence="14" id="KW-1185">Reference proteome</keyword>
<name>F7PM19_9EURY</name>
<dbReference type="GO" id="GO:0005886">
    <property type="term" value="C:plasma membrane"/>
    <property type="evidence" value="ECO:0007669"/>
    <property type="project" value="UniProtKB-SubCell"/>
</dbReference>
<comment type="caution">
    <text evidence="9">Lacks conserved residue(s) required for the propagation of feature annotation.</text>
</comment>